<keyword evidence="1" id="KW-1133">Transmembrane helix</keyword>
<dbReference type="KEGG" id="loi:92357259"/>
<sequence length="258" mass="29434">MWRRVRRGKELATVQPWPGVSVHELASSSNVAMIAGKRSTSSSSSHLCRLQPYLGKRPSSVAYVGSAGANAVVVPFFTSSVGGVRPTRLLRRPQTIKPNPNEATSGQFEKSFEKLTDKIESRLPFRQHHVLYGNIYEQQYGDRSEHDMRVEAQEDLHGREKEKPVARQARSYFSNEDLSPEAMHVRSPQLKVAQNLQRQAYDRKILKTTAEPAAYYYPEVTMEEKRLYRWKLIFGWSTVGVMTLMGLRRLGEYMRTAG</sequence>
<dbReference type="GeneID" id="92357259"/>
<evidence type="ECO:0000313" key="2">
    <source>
        <dbReference type="EMBL" id="KAG5466126.1"/>
    </source>
</evidence>
<comment type="caution">
    <text evidence="2">The sequence shown here is derived from an EMBL/GenBank/DDBJ whole genome shotgun (WGS) entry which is preliminary data.</text>
</comment>
<gene>
    <name evidence="2" type="ORF">LSCM4_01268</name>
</gene>
<dbReference type="RefSeq" id="XP_067059016.1">
    <property type="nucleotide sequence ID" value="XM_067203325.1"/>
</dbReference>
<reference evidence="3" key="1">
    <citation type="journal article" date="2021" name="Microbiol. Resour. Announc.">
        <title>LGAAP: Leishmaniinae Genome Assembly and Annotation Pipeline.</title>
        <authorList>
            <person name="Almutairi H."/>
            <person name="Urbaniak M.D."/>
            <person name="Bates M.D."/>
            <person name="Jariyapan N."/>
            <person name="Kwakye-Nuako G."/>
            <person name="Thomaz-Soccol V."/>
            <person name="Al-Salem W.S."/>
            <person name="Dillon R.J."/>
            <person name="Bates P.A."/>
            <person name="Gatherer D."/>
        </authorList>
    </citation>
    <scope>NUCLEOTIDE SEQUENCE [LARGE SCALE GENOMIC DNA]</scope>
</reference>
<dbReference type="SMR" id="A0A836G1L6"/>
<protein>
    <submittedName>
        <fullName evidence="2">Uncharacterized protein</fullName>
    </submittedName>
</protein>
<proteinExistence type="predicted"/>
<organism evidence="2 3">
    <name type="scientific">Leishmania orientalis</name>
    <dbReference type="NCBI Taxonomy" id="2249476"/>
    <lineage>
        <taxon>Eukaryota</taxon>
        <taxon>Discoba</taxon>
        <taxon>Euglenozoa</taxon>
        <taxon>Kinetoplastea</taxon>
        <taxon>Metakinetoplastina</taxon>
        <taxon>Trypanosomatida</taxon>
        <taxon>Trypanosomatidae</taxon>
        <taxon>Leishmaniinae</taxon>
        <taxon>Leishmania</taxon>
    </lineage>
</organism>
<accession>A0A836G1L6</accession>
<keyword evidence="3" id="KW-1185">Reference proteome</keyword>
<evidence type="ECO:0000256" key="1">
    <source>
        <dbReference type="SAM" id="Phobius"/>
    </source>
</evidence>
<reference evidence="3" key="2">
    <citation type="journal article" date="2021" name="Sci. Data">
        <title>Chromosome-scale genome sequencing, assembly and annotation of six genomes from subfamily Leishmaniinae.</title>
        <authorList>
            <person name="Almutairi H."/>
            <person name="Urbaniak M.D."/>
            <person name="Bates M.D."/>
            <person name="Jariyapan N."/>
            <person name="Kwakye-Nuako G."/>
            <person name="Thomaz Soccol V."/>
            <person name="Al-Salem W.S."/>
            <person name="Dillon R.J."/>
            <person name="Bates P.A."/>
            <person name="Gatherer D."/>
        </authorList>
    </citation>
    <scope>NUCLEOTIDE SEQUENCE [LARGE SCALE GENOMIC DNA]</scope>
</reference>
<feature type="transmembrane region" description="Helical" evidence="1">
    <location>
        <begin position="232"/>
        <end position="251"/>
    </location>
</feature>
<keyword evidence="1" id="KW-0472">Membrane</keyword>
<evidence type="ECO:0000313" key="3">
    <source>
        <dbReference type="Proteomes" id="UP000674143"/>
    </source>
</evidence>
<keyword evidence="1" id="KW-0812">Transmembrane</keyword>
<dbReference type="Proteomes" id="UP000674143">
    <property type="component" value="Unassembled WGS sequence"/>
</dbReference>
<dbReference type="EMBL" id="JAFHLR010000035">
    <property type="protein sequence ID" value="KAG5466126.1"/>
    <property type="molecule type" value="Genomic_DNA"/>
</dbReference>
<dbReference type="AlphaFoldDB" id="A0A836G1L6"/>
<name>A0A836G1L6_9TRYP</name>